<evidence type="ECO:0000313" key="2">
    <source>
        <dbReference type="EMBL" id="KRH16186.1"/>
    </source>
</evidence>
<evidence type="ECO:0000313" key="3">
    <source>
        <dbReference type="EnsemblPlants" id="KRH16186"/>
    </source>
</evidence>
<dbReference type="Proteomes" id="UP000008827">
    <property type="component" value="Chromosome 14"/>
</dbReference>
<dbReference type="Gramene" id="KRH16186">
    <property type="protein sequence ID" value="KRH16186"/>
    <property type="gene ID" value="GLYMA_14G138800"/>
</dbReference>
<name>A0A0R0GD25_SOYBN</name>
<gene>
    <name evidence="2" type="ORF">GLYMA_14G138800</name>
</gene>
<feature type="transmembrane region" description="Helical" evidence="1">
    <location>
        <begin position="88"/>
        <end position="111"/>
    </location>
</feature>
<reference evidence="3" key="2">
    <citation type="submission" date="2018-02" db="UniProtKB">
        <authorList>
            <consortium name="EnsemblPlants"/>
        </authorList>
    </citation>
    <scope>IDENTIFICATION</scope>
    <source>
        <strain evidence="3">Williams 82</strain>
    </source>
</reference>
<reference evidence="2 3" key="1">
    <citation type="journal article" date="2010" name="Nature">
        <title>Genome sequence of the palaeopolyploid soybean.</title>
        <authorList>
            <person name="Schmutz J."/>
            <person name="Cannon S.B."/>
            <person name="Schlueter J."/>
            <person name="Ma J."/>
            <person name="Mitros T."/>
            <person name="Nelson W."/>
            <person name="Hyten D.L."/>
            <person name="Song Q."/>
            <person name="Thelen J.J."/>
            <person name="Cheng J."/>
            <person name="Xu D."/>
            <person name="Hellsten U."/>
            <person name="May G.D."/>
            <person name="Yu Y."/>
            <person name="Sakurai T."/>
            <person name="Umezawa T."/>
            <person name="Bhattacharyya M.K."/>
            <person name="Sandhu D."/>
            <person name="Valliyodan B."/>
            <person name="Lindquist E."/>
            <person name="Peto M."/>
            <person name="Grant D."/>
            <person name="Shu S."/>
            <person name="Goodstein D."/>
            <person name="Barry K."/>
            <person name="Futrell-Griggs M."/>
            <person name="Abernathy B."/>
            <person name="Du J."/>
            <person name="Tian Z."/>
            <person name="Zhu L."/>
            <person name="Gill N."/>
            <person name="Joshi T."/>
            <person name="Libault M."/>
            <person name="Sethuraman A."/>
            <person name="Zhang X.-C."/>
            <person name="Shinozaki K."/>
            <person name="Nguyen H.T."/>
            <person name="Wing R.A."/>
            <person name="Cregan P."/>
            <person name="Specht J."/>
            <person name="Grimwood J."/>
            <person name="Rokhsar D."/>
            <person name="Stacey G."/>
            <person name="Shoemaker R.C."/>
            <person name="Jackson S.A."/>
        </authorList>
    </citation>
    <scope>NUCLEOTIDE SEQUENCE</scope>
    <source>
        <strain evidence="3">cv. Williams 82</strain>
        <tissue evidence="2">Callus</tissue>
    </source>
</reference>
<reference evidence="2" key="3">
    <citation type="submission" date="2018-07" db="EMBL/GenBank/DDBJ databases">
        <title>WGS assembly of Glycine max.</title>
        <authorList>
            <person name="Schmutz J."/>
            <person name="Cannon S."/>
            <person name="Schlueter J."/>
            <person name="Ma J."/>
            <person name="Mitros T."/>
            <person name="Nelson W."/>
            <person name="Hyten D."/>
            <person name="Song Q."/>
            <person name="Thelen J."/>
            <person name="Cheng J."/>
            <person name="Xu D."/>
            <person name="Hellsten U."/>
            <person name="May G."/>
            <person name="Yu Y."/>
            <person name="Sakurai T."/>
            <person name="Umezawa T."/>
            <person name="Bhattacharyya M."/>
            <person name="Sandhu D."/>
            <person name="Valliyodan B."/>
            <person name="Lindquist E."/>
            <person name="Peto M."/>
            <person name="Grant D."/>
            <person name="Shu S."/>
            <person name="Goodstein D."/>
            <person name="Barry K."/>
            <person name="Futrell-Griggs M."/>
            <person name="Abernathy B."/>
            <person name="Du J."/>
            <person name="Tian Z."/>
            <person name="Zhu L."/>
            <person name="Gill N."/>
            <person name="Joshi T."/>
            <person name="Libault M."/>
            <person name="Sethuraman A."/>
            <person name="Zhang X."/>
            <person name="Shinozaki K."/>
            <person name="Nguyen H."/>
            <person name="Wing R."/>
            <person name="Cregan P."/>
            <person name="Specht J."/>
            <person name="Grimwood J."/>
            <person name="Rokhsar D."/>
            <person name="Stacey G."/>
            <person name="Shoemaker R."/>
            <person name="Jackson S."/>
        </authorList>
    </citation>
    <scope>NUCLEOTIDE SEQUENCE</scope>
    <source>
        <tissue evidence="2">Callus</tissue>
    </source>
</reference>
<keyword evidence="1" id="KW-0812">Transmembrane</keyword>
<feature type="transmembrane region" description="Helical" evidence="1">
    <location>
        <begin position="61"/>
        <end position="82"/>
    </location>
</feature>
<organism evidence="2">
    <name type="scientific">Glycine max</name>
    <name type="common">Soybean</name>
    <name type="synonym">Glycine hispida</name>
    <dbReference type="NCBI Taxonomy" id="3847"/>
    <lineage>
        <taxon>Eukaryota</taxon>
        <taxon>Viridiplantae</taxon>
        <taxon>Streptophyta</taxon>
        <taxon>Embryophyta</taxon>
        <taxon>Tracheophyta</taxon>
        <taxon>Spermatophyta</taxon>
        <taxon>Magnoliopsida</taxon>
        <taxon>eudicotyledons</taxon>
        <taxon>Gunneridae</taxon>
        <taxon>Pentapetalae</taxon>
        <taxon>rosids</taxon>
        <taxon>fabids</taxon>
        <taxon>Fabales</taxon>
        <taxon>Fabaceae</taxon>
        <taxon>Papilionoideae</taxon>
        <taxon>50 kb inversion clade</taxon>
        <taxon>NPAAA clade</taxon>
        <taxon>indigoferoid/millettioid clade</taxon>
        <taxon>Phaseoleae</taxon>
        <taxon>Glycine</taxon>
        <taxon>Glycine subgen. Soja</taxon>
    </lineage>
</organism>
<keyword evidence="1" id="KW-1133">Transmembrane helix</keyword>
<dbReference type="InParanoid" id="A0A0R0GD25"/>
<keyword evidence="1" id="KW-0472">Membrane</keyword>
<proteinExistence type="predicted"/>
<evidence type="ECO:0000313" key="4">
    <source>
        <dbReference type="Proteomes" id="UP000008827"/>
    </source>
</evidence>
<keyword evidence="4" id="KW-1185">Reference proteome</keyword>
<dbReference type="EMBL" id="CM000847">
    <property type="protein sequence ID" value="KRH16186.1"/>
    <property type="molecule type" value="Genomic_DNA"/>
</dbReference>
<dbReference type="EnsemblPlants" id="KRH16186">
    <property type="protein sequence ID" value="KRH16186"/>
    <property type="gene ID" value="GLYMA_14G138800"/>
</dbReference>
<protein>
    <submittedName>
        <fullName evidence="2 3">Uncharacterized protein</fullName>
    </submittedName>
</protein>
<sequence>MLVKAVLLVRVVVQHCWRHVGGGLHLGCARCSSVHAAPLTTSLRFKLIHMLIADQLDPQQALLFLLLLCSFLHLLDSYFQYLGCKVLYTFWSLSGEFLLLAHLYFVVYFSFFTSK</sequence>
<accession>A0A0R0GD25</accession>
<evidence type="ECO:0000256" key="1">
    <source>
        <dbReference type="SAM" id="Phobius"/>
    </source>
</evidence>
<dbReference type="AlphaFoldDB" id="A0A0R0GD25"/>